<gene>
    <name evidence="3" type="ORF">QQ008_09385</name>
</gene>
<sequence>MSITSNKKKLLFATFTKGILAIIFLLLSKPDLFAQDPQIDRKTGLIRGNPYGPDKLNKRKSGNASLGSTGSTGSTPLSFGLKGGTNLTDVRPEDQFSVFSFTEVPNASSAEKQYFKLSDNRGFHFGFIARYAVTGQLSVALEPTFSNMKYSYVNNYTWVDFENNSNSLELNYEHNQTLNYIEIPLLIRYNLLNSFIKPFVHGGGFYGRLLSATKKINVSGTDYAAGNTQEFSNSSSTLGVDDLYIKTHLGLIAGGGLSYQVGPAAVELSANYKIGMNNVVNEANRLSDDTITGGNYDVLDNTKLRNIEISLGLVFSL</sequence>
<comment type="caution">
    <text evidence="3">The sequence shown here is derived from an EMBL/GenBank/DDBJ whole genome shotgun (WGS) entry which is preliminary data.</text>
</comment>
<reference evidence="3" key="1">
    <citation type="submission" date="2023-06" db="EMBL/GenBank/DDBJ databases">
        <title>Genomic of Parafulvivirga corallium.</title>
        <authorList>
            <person name="Wang G."/>
        </authorList>
    </citation>
    <scope>NUCLEOTIDE SEQUENCE</scope>
    <source>
        <strain evidence="3">BMA10</strain>
    </source>
</reference>
<feature type="domain" description="Outer membrane protein beta-barrel" evidence="2">
    <location>
        <begin position="76"/>
        <end position="279"/>
    </location>
</feature>
<evidence type="ECO:0000313" key="4">
    <source>
        <dbReference type="Proteomes" id="UP001172082"/>
    </source>
</evidence>
<proteinExistence type="predicted"/>
<keyword evidence="4" id="KW-1185">Reference proteome</keyword>
<dbReference type="EMBL" id="JAUJEA010000003">
    <property type="protein sequence ID" value="MDN5201574.1"/>
    <property type="molecule type" value="Genomic_DNA"/>
</dbReference>
<accession>A0ABT8KLH6</accession>
<protein>
    <submittedName>
        <fullName evidence="3">Outer membrane beta-barrel protein</fullName>
    </submittedName>
</protein>
<evidence type="ECO:0000313" key="3">
    <source>
        <dbReference type="EMBL" id="MDN5201574.1"/>
    </source>
</evidence>
<feature type="compositionally biased region" description="Low complexity" evidence="1">
    <location>
        <begin position="62"/>
        <end position="78"/>
    </location>
</feature>
<dbReference type="InterPro" id="IPR025665">
    <property type="entry name" value="Beta-barrel_OMP_2"/>
</dbReference>
<dbReference type="Pfam" id="PF13568">
    <property type="entry name" value="OMP_b-brl_2"/>
    <property type="match status" value="1"/>
</dbReference>
<dbReference type="Proteomes" id="UP001172082">
    <property type="component" value="Unassembled WGS sequence"/>
</dbReference>
<feature type="region of interest" description="Disordered" evidence="1">
    <location>
        <begin position="44"/>
        <end position="78"/>
    </location>
</feature>
<evidence type="ECO:0000256" key="1">
    <source>
        <dbReference type="SAM" id="MobiDB-lite"/>
    </source>
</evidence>
<organism evidence="3 4">
    <name type="scientific">Splendidivirga corallicola</name>
    <dbReference type="NCBI Taxonomy" id="3051826"/>
    <lineage>
        <taxon>Bacteria</taxon>
        <taxon>Pseudomonadati</taxon>
        <taxon>Bacteroidota</taxon>
        <taxon>Cytophagia</taxon>
        <taxon>Cytophagales</taxon>
        <taxon>Splendidivirgaceae</taxon>
        <taxon>Splendidivirga</taxon>
    </lineage>
</organism>
<dbReference type="RefSeq" id="WP_346751602.1">
    <property type="nucleotide sequence ID" value="NZ_JAUJEA010000003.1"/>
</dbReference>
<name>A0ABT8KLH6_9BACT</name>
<evidence type="ECO:0000259" key="2">
    <source>
        <dbReference type="Pfam" id="PF13568"/>
    </source>
</evidence>